<gene>
    <name evidence="7" type="primary">pylS</name>
    <name evidence="10" type="ordered locus">Metev_0309</name>
</gene>
<evidence type="ECO:0000256" key="3">
    <source>
        <dbReference type="ARBA" id="ARBA00022741"/>
    </source>
</evidence>
<comment type="subcellular location">
    <subcellularLocation>
        <location evidence="7">Cytoplasm</location>
    </subcellularLocation>
</comment>
<dbReference type="Proteomes" id="UP000000391">
    <property type="component" value="Chromosome"/>
</dbReference>
<name>D7E6L4_METEZ</name>
<dbReference type="EMBL" id="CP002069">
    <property type="protein sequence ID" value="ADI73236.1"/>
    <property type="molecule type" value="Genomic_DNA"/>
</dbReference>
<dbReference type="InterPro" id="IPR006195">
    <property type="entry name" value="aa-tRNA-synth_II"/>
</dbReference>
<keyword evidence="1 7" id="KW-0963">Cytoplasm</keyword>
<reference evidence="10 11" key="1">
    <citation type="submission" date="2010-06" db="EMBL/GenBank/DDBJ databases">
        <title>Complete sequence chromosome of Methanohalobium evestigatum Z-7303.</title>
        <authorList>
            <consortium name="US DOE Joint Genome Institute"/>
            <person name="Lucas S."/>
            <person name="Copeland A."/>
            <person name="Lapidus A."/>
            <person name="Cheng J.-F."/>
            <person name="Bruce D."/>
            <person name="Goodwin L."/>
            <person name="Pitluck S."/>
            <person name="Saunders E."/>
            <person name="Detter J.C."/>
            <person name="Han C."/>
            <person name="Tapia R."/>
            <person name="Land M."/>
            <person name="Hauser L."/>
            <person name="Kyrpides N."/>
            <person name="Mikhailova N."/>
            <person name="Sieprawska-Lupa M."/>
            <person name="Whitman W.B."/>
            <person name="Anderson I."/>
            <person name="Woyke T."/>
        </authorList>
    </citation>
    <scope>NUCLEOTIDE SEQUENCE [LARGE SCALE GENOMIC DNA]</scope>
    <source>
        <strain evidence="11">ATCC BAA-1072 / DSM 3721 / NBRC 107634 / OCM 161 / Z-7303</strain>
    </source>
</reference>
<dbReference type="GO" id="GO:0006418">
    <property type="term" value="P:tRNA aminoacylation for protein translation"/>
    <property type="evidence" value="ECO:0007669"/>
    <property type="project" value="UniProtKB-UniRule"/>
</dbReference>
<dbReference type="GeneID" id="9345922"/>
<dbReference type="NCBIfam" id="NF007083">
    <property type="entry name" value="PRK09537.1"/>
    <property type="match status" value="1"/>
</dbReference>
<evidence type="ECO:0000256" key="7">
    <source>
        <dbReference type="HAMAP-Rule" id="MF_01573"/>
    </source>
</evidence>
<dbReference type="NCBIfam" id="TIGR03912">
    <property type="entry name" value="PylS_Nterm"/>
    <property type="match status" value="1"/>
</dbReference>
<dbReference type="HAMAP" id="MF_01573">
    <property type="entry name" value="Pyl_tRNA_synth"/>
    <property type="match status" value="1"/>
</dbReference>
<evidence type="ECO:0000256" key="5">
    <source>
        <dbReference type="ARBA" id="ARBA00022917"/>
    </source>
</evidence>
<dbReference type="NCBIfam" id="TIGR02367">
    <property type="entry name" value="PylS_Cterm"/>
    <property type="match status" value="1"/>
</dbReference>
<dbReference type="GO" id="GO:0000049">
    <property type="term" value="F:tRNA binding"/>
    <property type="evidence" value="ECO:0007669"/>
    <property type="project" value="InterPro"/>
</dbReference>
<dbReference type="GO" id="GO:0043767">
    <property type="term" value="F:pyrrolysyl-tRNA synthetase activity"/>
    <property type="evidence" value="ECO:0007669"/>
    <property type="project" value="UniProtKB-EC"/>
</dbReference>
<evidence type="ECO:0000256" key="2">
    <source>
        <dbReference type="ARBA" id="ARBA00022598"/>
    </source>
</evidence>
<feature type="region of interest" description="Disordered" evidence="8">
    <location>
        <begin position="101"/>
        <end position="150"/>
    </location>
</feature>
<feature type="compositionally biased region" description="Basic residues" evidence="8">
    <location>
        <begin position="103"/>
        <end position="118"/>
    </location>
</feature>
<dbReference type="Pfam" id="PF01409">
    <property type="entry name" value="tRNA-synt_2d"/>
    <property type="match status" value="1"/>
</dbReference>
<dbReference type="EC" id="6.1.1.26" evidence="7"/>
<feature type="domain" description="Aminoacyl-transfer RNA synthetases class-II family profile" evidence="9">
    <location>
        <begin position="205"/>
        <end position="414"/>
    </location>
</feature>
<dbReference type="InterPro" id="IPR023877">
    <property type="entry name" value="Pyrrolysyl-tRNA_ligase_C"/>
</dbReference>
<comment type="catalytic activity">
    <reaction evidence="7">
        <text>tRNA(Pyl) + L-pyrrolysine + ATP = L-pyrrolysyl-tRNA(Pyl) + AMP + diphosphate</text>
        <dbReference type="Rhea" id="RHEA:19277"/>
        <dbReference type="Rhea" id="RHEA-COMP:9720"/>
        <dbReference type="Rhea" id="RHEA-COMP:9721"/>
        <dbReference type="ChEBI" id="CHEBI:30616"/>
        <dbReference type="ChEBI" id="CHEBI:33019"/>
        <dbReference type="ChEBI" id="CHEBI:58499"/>
        <dbReference type="ChEBI" id="CHEBI:78442"/>
        <dbReference type="ChEBI" id="CHEBI:78556"/>
        <dbReference type="ChEBI" id="CHEBI:456215"/>
        <dbReference type="EC" id="6.1.1.26"/>
    </reaction>
</comment>
<dbReference type="SUPFAM" id="SSF55681">
    <property type="entry name" value="Class II aaRS and biotin synthetases"/>
    <property type="match status" value="1"/>
</dbReference>
<dbReference type="OrthoDB" id="52632at2157"/>
<comment type="function">
    <text evidence="7">Catalyzes the attachment of pyrrolysine to tRNA(Pyl). Pyrrolysine is a lysine derivative encoded by the termination codon UAG.</text>
</comment>
<keyword evidence="6 7" id="KW-0030">Aminoacyl-tRNA synthetase</keyword>
<evidence type="ECO:0000256" key="8">
    <source>
        <dbReference type="SAM" id="MobiDB-lite"/>
    </source>
</evidence>
<evidence type="ECO:0000256" key="6">
    <source>
        <dbReference type="ARBA" id="ARBA00023146"/>
    </source>
</evidence>
<dbReference type="Gene3D" id="1.10.287.540">
    <property type="entry name" value="Helix hairpin bin"/>
    <property type="match status" value="1"/>
</dbReference>
<dbReference type="GO" id="GO:0005524">
    <property type="term" value="F:ATP binding"/>
    <property type="evidence" value="ECO:0007669"/>
    <property type="project" value="UniProtKB-UniRule"/>
</dbReference>
<dbReference type="HOGENOM" id="CLU_648316_0_0_2"/>
<comment type="similarity">
    <text evidence="7">Belongs to the class-II aminoacyl-tRNA synthetase family.</text>
</comment>
<dbReference type="Gene3D" id="3.30.930.10">
    <property type="entry name" value="Bira Bifunctional Protein, Domain 2"/>
    <property type="match status" value="1"/>
</dbReference>
<dbReference type="KEGG" id="mev:Metev_0309"/>
<keyword evidence="4 7" id="KW-0067">ATP-binding</keyword>
<dbReference type="PROSITE" id="PS50862">
    <property type="entry name" value="AA_TRNA_LIGASE_II"/>
    <property type="match status" value="1"/>
</dbReference>
<dbReference type="InterPro" id="IPR012739">
    <property type="entry name" value="Pyrrolysyl-tRNA_ligase"/>
</dbReference>
<protein>
    <recommendedName>
        <fullName evidence="7">Pyrrolysine--tRNA ligase</fullName>
        <ecNumber evidence="7">6.1.1.26</ecNumber>
    </recommendedName>
    <alternativeName>
        <fullName evidence="7">Pyrrolysyl-tRNA synthetase</fullName>
        <shortName evidence="7">PylRS</shortName>
    </alternativeName>
</protein>
<dbReference type="GO" id="GO:0005737">
    <property type="term" value="C:cytoplasm"/>
    <property type="evidence" value="ECO:0007669"/>
    <property type="project" value="UniProtKB-SubCell"/>
</dbReference>
<keyword evidence="11" id="KW-1185">Reference proteome</keyword>
<feature type="compositionally biased region" description="Polar residues" evidence="8">
    <location>
        <begin position="122"/>
        <end position="135"/>
    </location>
</feature>
<evidence type="ECO:0000313" key="10">
    <source>
        <dbReference type="EMBL" id="ADI73236.1"/>
    </source>
</evidence>
<organism evidence="10 11">
    <name type="scientific">Methanohalobium evestigatum (strain ATCC BAA-1072 / DSM 3721 / NBRC 107634 / OCM 161 / Z-7303)</name>
    <dbReference type="NCBI Taxonomy" id="644295"/>
    <lineage>
        <taxon>Archaea</taxon>
        <taxon>Methanobacteriati</taxon>
        <taxon>Methanobacteriota</taxon>
        <taxon>Stenosarchaea group</taxon>
        <taxon>Methanomicrobia</taxon>
        <taxon>Methanosarcinales</taxon>
        <taxon>Methanosarcinaceae</taxon>
        <taxon>Methanohalobium</taxon>
    </lineage>
</organism>
<dbReference type="InterPro" id="IPR045864">
    <property type="entry name" value="aa-tRNA-synth_II/BPL/LPL"/>
</dbReference>
<dbReference type="STRING" id="644295.Metev_0309"/>
<proteinExistence type="inferred from homology"/>
<keyword evidence="3 7" id="KW-0547">Nucleotide-binding</keyword>
<dbReference type="RefSeq" id="WP_013193804.1">
    <property type="nucleotide sequence ID" value="NC_014253.1"/>
</dbReference>
<dbReference type="InterPro" id="IPR023878">
    <property type="entry name" value="Pyrrolysyl-tRNA_ligase_N"/>
</dbReference>
<accession>D7E6L4</accession>
<sequence>MSKKSLASLISDLQVWVSRSGLLHEIKNYEVSQRYIHMEMDCGEKITVRNSRNSRTARILRLKKYKKPCKNCKVSDEVINRFLQKHTDRTDTKVTAFSYSESKKKKSKQLGHKKKKQSKVQVNPTTESIQSNTSVSEDKTDNKIEPETFTSAQKERINELLLPGEKIPFSNEPSKFKEIESELVNKRRNDFKQMYENDREEQIAKLERTISQFFVDKGFIEIKAPIIIDIDSVKKMGIDTDHKLSKQIFYLDNKHCLRPMLAPGLYQWLKNFDKILPDPIKIFEIGPCYRKESEGSQHLEEFTMFNFCQMGSGANRENLLNHIDDLLKHLNIDYKIIDDNCHVYGETIDIVHGDLELSSAVVGPVPIDMNWGIDKTWIGAGLGLERLLKVKHGYKNIKRASKSHSYYNGISTNL</sequence>
<evidence type="ECO:0000259" key="9">
    <source>
        <dbReference type="PROSITE" id="PS50862"/>
    </source>
</evidence>
<evidence type="ECO:0000256" key="1">
    <source>
        <dbReference type="ARBA" id="ARBA00022490"/>
    </source>
</evidence>
<evidence type="ECO:0000313" key="11">
    <source>
        <dbReference type="Proteomes" id="UP000000391"/>
    </source>
</evidence>
<keyword evidence="5 7" id="KW-0648">Protein biosynthesis</keyword>
<feature type="compositionally biased region" description="Basic and acidic residues" evidence="8">
    <location>
        <begin position="136"/>
        <end position="146"/>
    </location>
</feature>
<dbReference type="AlphaFoldDB" id="D7E6L4"/>
<dbReference type="InterPro" id="IPR002319">
    <property type="entry name" value="Phenylalanyl-tRNA_Synthase"/>
</dbReference>
<evidence type="ECO:0000256" key="4">
    <source>
        <dbReference type="ARBA" id="ARBA00022840"/>
    </source>
</evidence>
<keyword evidence="2 7" id="KW-0436">Ligase</keyword>